<proteinExistence type="inferred from homology"/>
<protein>
    <recommendedName>
        <fullName evidence="3 7">6,7-dimethyl-8-ribityllumazine synthase</fullName>
        <shortName evidence="7">DMRL synthase</shortName>
        <shortName evidence="7">LS</shortName>
        <shortName evidence="7">Lumazine synthase</shortName>
        <ecNumber evidence="3 7">2.5.1.78</ecNumber>
    </recommendedName>
</protein>
<dbReference type="AlphaFoldDB" id="A0A1F6NYG6"/>
<evidence type="ECO:0000256" key="5">
    <source>
        <dbReference type="ARBA" id="ARBA00022679"/>
    </source>
</evidence>
<dbReference type="GO" id="GO:0000906">
    <property type="term" value="F:6,7-dimethyl-8-ribityllumazine synthase activity"/>
    <property type="evidence" value="ECO:0007669"/>
    <property type="project" value="UniProtKB-UniRule"/>
</dbReference>
<dbReference type="InterPro" id="IPR034964">
    <property type="entry name" value="LS"/>
</dbReference>
<dbReference type="CDD" id="cd09209">
    <property type="entry name" value="Lumazine_synthase-I"/>
    <property type="match status" value="1"/>
</dbReference>
<dbReference type="InterPro" id="IPR036467">
    <property type="entry name" value="LS/RS_sf"/>
</dbReference>
<evidence type="ECO:0000256" key="2">
    <source>
        <dbReference type="ARBA" id="ARBA00007424"/>
    </source>
</evidence>
<gene>
    <name evidence="7" type="primary">ribH</name>
    <name evidence="8" type="ORF">A2537_03055</name>
</gene>
<comment type="function">
    <text evidence="7">Catalyzes the formation of 6,7-dimethyl-8-ribityllumazine by condensation of 5-amino-6-(D-ribitylamino)uracil with 3,4-dihydroxy-2-butanone 4-phosphate. This is the penultimate step in the biosynthesis of riboflavin.</text>
</comment>
<feature type="binding site" evidence="7">
    <location>
        <begin position="79"/>
        <end position="80"/>
    </location>
    <ligand>
        <name>(2S)-2-hydroxy-3-oxobutyl phosphate</name>
        <dbReference type="ChEBI" id="CHEBI:58830"/>
    </ligand>
</feature>
<evidence type="ECO:0000256" key="7">
    <source>
        <dbReference type="HAMAP-Rule" id="MF_00178"/>
    </source>
</evidence>
<feature type="binding site" evidence="7">
    <location>
        <position position="121"/>
    </location>
    <ligand>
        <name>(2S)-2-hydroxy-3-oxobutyl phosphate</name>
        <dbReference type="ChEBI" id="CHEBI:58830"/>
    </ligand>
</feature>
<feature type="binding site" evidence="7">
    <location>
        <position position="16"/>
    </location>
    <ligand>
        <name>5-amino-6-(D-ribitylamino)uracil</name>
        <dbReference type="ChEBI" id="CHEBI:15934"/>
    </ligand>
</feature>
<evidence type="ECO:0000256" key="6">
    <source>
        <dbReference type="ARBA" id="ARBA00048785"/>
    </source>
</evidence>
<dbReference type="PANTHER" id="PTHR21058">
    <property type="entry name" value="6,7-DIMETHYL-8-RIBITYLLUMAZINE SYNTHASE DMRL SYNTHASE LUMAZINE SYNTHASE"/>
    <property type="match status" value="1"/>
</dbReference>
<accession>A0A1F6NYG6</accession>
<feature type="binding site" evidence="7">
    <location>
        <position position="107"/>
    </location>
    <ligand>
        <name>5-amino-6-(D-ribitylamino)uracil</name>
        <dbReference type="ChEBI" id="CHEBI:15934"/>
    </ligand>
</feature>
<dbReference type="Pfam" id="PF00885">
    <property type="entry name" value="DMRL_synthase"/>
    <property type="match status" value="1"/>
</dbReference>
<dbReference type="InterPro" id="IPR002180">
    <property type="entry name" value="LS/RS"/>
</dbReference>
<evidence type="ECO:0000256" key="1">
    <source>
        <dbReference type="ARBA" id="ARBA00004917"/>
    </source>
</evidence>
<dbReference type="HAMAP" id="MF_00178">
    <property type="entry name" value="Lumazine_synth"/>
    <property type="match status" value="1"/>
</dbReference>
<comment type="caution">
    <text evidence="8">The sequence shown here is derived from an EMBL/GenBank/DDBJ whole genome shotgun (WGS) entry which is preliminary data.</text>
</comment>
<feature type="binding site" evidence="7">
    <location>
        <begin position="74"/>
        <end position="76"/>
    </location>
    <ligand>
        <name>5-amino-6-(D-ribitylamino)uracil</name>
        <dbReference type="ChEBI" id="CHEBI:15934"/>
    </ligand>
</feature>
<dbReference type="PANTHER" id="PTHR21058:SF0">
    <property type="entry name" value="6,7-DIMETHYL-8-RIBITYLLUMAZINE SYNTHASE"/>
    <property type="match status" value="1"/>
</dbReference>
<keyword evidence="5 7" id="KW-0808">Transferase</keyword>
<dbReference type="Proteomes" id="UP000178490">
    <property type="component" value="Unassembled WGS sequence"/>
</dbReference>
<dbReference type="EMBL" id="MFRC01000055">
    <property type="protein sequence ID" value="OGH88956.1"/>
    <property type="molecule type" value="Genomic_DNA"/>
</dbReference>
<sequence length="147" mass="16206">MKPIKDIKIAIVSGAFWEDIVGNLEKHCLEALKRKGVDSSQVDIIRVPGSFEIPLAVKKLAEKKVYDAVITFGAIHKGKTYHFELISNEVARACMSLSLEFGIPVIFEVLAVYNIQDAIDRSTQIKENRGAEAGNAAMSMIETLSKI</sequence>
<evidence type="ECO:0000256" key="3">
    <source>
        <dbReference type="ARBA" id="ARBA00012664"/>
    </source>
</evidence>
<feature type="binding site" evidence="7">
    <location>
        <begin position="50"/>
        <end position="52"/>
    </location>
    <ligand>
        <name>5-amino-6-(D-ribitylamino)uracil</name>
        <dbReference type="ChEBI" id="CHEBI:15934"/>
    </ligand>
</feature>
<dbReference type="UniPathway" id="UPA00275">
    <property type="reaction ID" value="UER00404"/>
</dbReference>
<evidence type="ECO:0000313" key="9">
    <source>
        <dbReference type="Proteomes" id="UP000178490"/>
    </source>
</evidence>
<comment type="similarity">
    <text evidence="2 7">Belongs to the DMRL synthase family.</text>
</comment>
<dbReference type="EC" id="2.5.1.78" evidence="3 7"/>
<reference evidence="8 9" key="1">
    <citation type="journal article" date="2016" name="Nat. Commun.">
        <title>Thousands of microbial genomes shed light on interconnected biogeochemical processes in an aquifer system.</title>
        <authorList>
            <person name="Anantharaman K."/>
            <person name="Brown C.T."/>
            <person name="Hug L.A."/>
            <person name="Sharon I."/>
            <person name="Castelle C.J."/>
            <person name="Probst A.J."/>
            <person name="Thomas B.C."/>
            <person name="Singh A."/>
            <person name="Wilkins M.J."/>
            <person name="Karaoz U."/>
            <person name="Brodie E.L."/>
            <person name="Williams K.H."/>
            <person name="Hubbard S.S."/>
            <person name="Banfield J.F."/>
        </authorList>
    </citation>
    <scope>NUCLEOTIDE SEQUENCE [LARGE SCALE GENOMIC DNA]</scope>
</reference>
<comment type="catalytic activity">
    <reaction evidence="6 7">
        <text>(2S)-2-hydroxy-3-oxobutyl phosphate + 5-amino-6-(D-ribitylamino)uracil = 6,7-dimethyl-8-(1-D-ribityl)lumazine + phosphate + 2 H2O + H(+)</text>
        <dbReference type="Rhea" id="RHEA:26152"/>
        <dbReference type="ChEBI" id="CHEBI:15377"/>
        <dbReference type="ChEBI" id="CHEBI:15378"/>
        <dbReference type="ChEBI" id="CHEBI:15934"/>
        <dbReference type="ChEBI" id="CHEBI:43474"/>
        <dbReference type="ChEBI" id="CHEBI:58201"/>
        <dbReference type="ChEBI" id="CHEBI:58830"/>
        <dbReference type="EC" id="2.5.1.78"/>
    </reaction>
</comment>
<organism evidence="8 9">
    <name type="scientific">Candidatus Magasanikbacteria bacterium RIFOXYD2_FULL_36_9</name>
    <dbReference type="NCBI Taxonomy" id="1798707"/>
    <lineage>
        <taxon>Bacteria</taxon>
        <taxon>Candidatus Magasanikiibacteriota</taxon>
    </lineage>
</organism>
<dbReference type="SUPFAM" id="SSF52121">
    <property type="entry name" value="Lumazine synthase"/>
    <property type="match status" value="1"/>
</dbReference>
<dbReference type="GO" id="GO:0009231">
    <property type="term" value="P:riboflavin biosynthetic process"/>
    <property type="evidence" value="ECO:0007669"/>
    <property type="project" value="UniProtKB-UniRule"/>
</dbReference>
<name>A0A1F6NYG6_9BACT</name>
<dbReference type="Gene3D" id="3.40.50.960">
    <property type="entry name" value="Lumazine/riboflavin synthase"/>
    <property type="match status" value="1"/>
</dbReference>
<dbReference type="GO" id="GO:0009349">
    <property type="term" value="C:riboflavin synthase complex"/>
    <property type="evidence" value="ECO:0007669"/>
    <property type="project" value="UniProtKB-UniRule"/>
</dbReference>
<evidence type="ECO:0000313" key="8">
    <source>
        <dbReference type="EMBL" id="OGH88956.1"/>
    </source>
</evidence>
<feature type="active site" description="Proton donor" evidence="7">
    <location>
        <position position="82"/>
    </location>
</feature>
<keyword evidence="4 7" id="KW-0686">Riboflavin biosynthesis</keyword>
<dbReference type="NCBIfam" id="TIGR00114">
    <property type="entry name" value="lumazine-synth"/>
    <property type="match status" value="1"/>
</dbReference>
<comment type="pathway">
    <text evidence="1 7">Cofactor biosynthesis; riboflavin biosynthesis; riboflavin from 2-hydroxy-3-oxobutyl phosphate and 5-amino-6-(D-ribitylamino)uracil: step 1/2.</text>
</comment>
<evidence type="ECO:0000256" key="4">
    <source>
        <dbReference type="ARBA" id="ARBA00022619"/>
    </source>
</evidence>